<proteinExistence type="predicted"/>
<evidence type="ECO:0000256" key="2">
    <source>
        <dbReference type="ARBA" id="ARBA00022737"/>
    </source>
</evidence>
<dbReference type="SUPFAM" id="SSF52821">
    <property type="entry name" value="Rhodanese/Cell cycle control phosphatase"/>
    <property type="match status" value="2"/>
</dbReference>
<dbReference type="Gene3D" id="3.40.250.10">
    <property type="entry name" value="Rhodanese-like domain"/>
    <property type="match status" value="2"/>
</dbReference>
<protein>
    <recommendedName>
        <fullName evidence="1">thiosulfate sulfurtransferase</fullName>
        <ecNumber evidence="1">2.8.1.1</ecNumber>
    </recommendedName>
</protein>
<dbReference type="Pfam" id="PF00581">
    <property type="entry name" value="Rhodanese"/>
    <property type="match status" value="2"/>
</dbReference>
<dbReference type="EC" id="2.8.1.1" evidence="1"/>
<evidence type="ECO:0000313" key="6">
    <source>
        <dbReference type="EMBL" id="VBB05361.1"/>
    </source>
</evidence>
<sequence length="308" mass="34555">MSKTRFSVIVVALLLSLAFCFPSLAFANPNIITTDQAAQLLNNDNIIVIDTRAEKSYLQGHLPNAVNLTNEMLSEKRGDVVGLVPYNNQLGEKLSNFGLRPDATYIIYSGENIDNPALFLTNATRIAAILYWAGAKDICYMDGGYEKWVDENKPIQAGEFSLPKSDFVIERNKTTVFAFLPFVKWAINHENQIQLVDARNQAQFSGQDTKDKRLARFGHFPGAKWLFVANYMQKEKNYWVIKPKSEIEALLQKADVDINKPIISYCNTGHLASGLWFIGQAEFNTKLVTDYDGSMAEASRVSDVPIVK</sequence>
<feature type="domain" description="Rhodanese" evidence="5">
    <location>
        <begin position="42"/>
        <end position="157"/>
    </location>
</feature>
<accession>A0A498R1V8</accession>
<organism evidence="6 7">
    <name type="scientific">Lucifera butyrica</name>
    <dbReference type="NCBI Taxonomy" id="1351585"/>
    <lineage>
        <taxon>Bacteria</taxon>
        <taxon>Bacillati</taxon>
        <taxon>Bacillota</taxon>
        <taxon>Negativicutes</taxon>
        <taxon>Veillonellales</taxon>
        <taxon>Veillonellaceae</taxon>
        <taxon>Lucifera</taxon>
    </lineage>
</organism>
<evidence type="ECO:0000256" key="1">
    <source>
        <dbReference type="ARBA" id="ARBA00012245"/>
    </source>
</evidence>
<dbReference type="InterPro" id="IPR036873">
    <property type="entry name" value="Rhodanese-like_dom_sf"/>
</dbReference>
<dbReference type="EMBL" id="UPPP01000055">
    <property type="protein sequence ID" value="VBB05361.1"/>
    <property type="molecule type" value="Genomic_DNA"/>
</dbReference>
<dbReference type="PANTHER" id="PTHR43855">
    <property type="entry name" value="THIOSULFATE SULFURTRANSFERASE"/>
    <property type="match status" value="1"/>
</dbReference>
<feature type="domain" description="Rhodanese" evidence="5">
    <location>
        <begin position="189"/>
        <end position="307"/>
    </location>
</feature>
<comment type="catalytic activity">
    <reaction evidence="3">
        <text>thiosulfate + hydrogen cyanide = thiocyanate + sulfite + 2 H(+)</text>
        <dbReference type="Rhea" id="RHEA:16881"/>
        <dbReference type="ChEBI" id="CHEBI:15378"/>
        <dbReference type="ChEBI" id="CHEBI:17359"/>
        <dbReference type="ChEBI" id="CHEBI:18022"/>
        <dbReference type="ChEBI" id="CHEBI:18407"/>
        <dbReference type="ChEBI" id="CHEBI:33542"/>
        <dbReference type="EC" id="2.8.1.1"/>
    </reaction>
</comment>
<keyword evidence="4" id="KW-0732">Signal</keyword>
<dbReference type="GO" id="GO:0004792">
    <property type="term" value="F:thiosulfate-cyanide sulfurtransferase activity"/>
    <property type="evidence" value="ECO:0007669"/>
    <property type="project" value="UniProtKB-EC"/>
</dbReference>
<dbReference type="AlphaFoldDB" id="A0A498R1V8"/>
<dbReference type="SMART" id="SM00450">
    <property type="entry name" value="RHOD"/>
    <property type="match status" value="2"/>
</dbReference>
<dbReference type="OrthoDB" id="9770030at2"/>
<dbReference type="RefSeq" id="WP_122626356.1">
    <property type="nucleotide sequence ID" value="NZ_UPPP01000055.1"/>
</dbReference>
<dbReference type="InterPro" id="IPR051126">
    <property type="entry name" value="Thiosulfate_sulfurtransferase"/>
</dbReference>
<keyword evidence="2" id="KW-0677">Repeat</keyword>
<feature type="signal peptide" evidence="4">
    <location>
        <begin position="1"/>
        <end position="27"/>
    </location>
</feature>
<dbReference type="PROSITE" id="PS50206">
    <property type="entry name" value="RHODANESE_3"/>
    <property type="match status" value="2"/>
</dbReference>
<dbReference type="PANTHER" id="PTHR43855:SF1">
    <property type="entry name" value="THIOSULFATE SULFURTRANSFERASE"/>
    <property type="match status" value="1"/>
</dbReference>
<evidence type="ECO:0000256" key="4">
    <source>
        <dbReference type="SAM" id="SignalP"/>
    </source>
</evidence>
<evidence type="ECO:0000259" key="5">
    <source>
        <dbReference type="PROSITE" id="PS50206"/>
    </source>
</evidence>
<dbReference type="InterPro" id="IPR001763">
    <property type="entry name" value="Rhodanese-like_dom"/>
</dbReference>
<reference evidence="6 7" key="1">
    <citation type="submission" date="2018-06" db="EMBL/GenBank/DDBJ databases">
        <authorList>
            <person name="Strepis N."/>
        </authorList>
    </citation>
    <scope>NUCLEOTIDE SEQUENCE [LARGE SCALE GENOMIC DNA]</scope>
    <source>
        <strain evidence="6">LUCI</strain>
    </source>
</reference>
<dbReference type="Proteomes" id="UP000277811">
    <property type="component" value="Unassembled WGS sequence"/>
</dbReference>
<keyword evidence="7" id="KW-1185">Reference proteome</keyword>
<gene>
    <name evidence="6" type="ORF">LUCI_0570</name>
</gene>
<evidence type="ECO:0000256" key="3">
    <source>
        <dbReference type="ARBA" id="ARBA00047549"/>
    </source>
</evidence>
<feature type="chain" id="PRO_5019851190" description="thiosulfate sulfurtransferase" evidence="4">
    <location>
        <begin position="28"/>
        <end position="308"/>
    </location>
</feature>
<name>A0A498R1V8_9FIRM</name>
<evidence type="ECO:0000313" key="7">
    <source>
        <dbReference type="Proteomes" id="UP000277811"/>
    </source>
</evidence>